<name>A0A6I4MT41_9ACTN</name>
<dbReference type="AlphaFoldDB" id="A0A6I4MT41"/>
<dbReference type="Pfam" id="PF13340">
    <property type="entry name" value="DUF4096"/>
    <property type="match status" value="1"/>
</dbReference>
<sequence length="107" mass="12050">MDQEEPETGDLVAGVVVTRRFDQIDAQWAILGPLLLVARRSGRPSKWTKRQLIDGLRWRVRTGSPWRDVPACYGSWQAVYGFGRGQCNGVWARILAGLQTPARRRSG</sequence>
<reference evidence="2" key="1">
    <citation type="submission" date="2019-12" db="EMBL/GenBank/DDBJ databases">
        <title>Actinomadura physcomitrii sp. nov., a novel actinomycete isolated from moss [Physcomitrium sphaericum (Ludw) Fuernr].</title>
        <authorList>
            <person name="Zhuang X."/>
        </authorList>
    </citation>
    <scope>NUCLEOTIDE SEQUENCE [LARGE SCALE GENOMIC DNA]</scope>
    <source>
        <strain evidence="2">LD22</strain>
    </source>
</reference>
<protein>
    <submittedName>
        <fullName evidence="2">Transposase</fullName>
    </submittedName>
</protein>
<organism evidence="2 3">
    <name type="scientific">Actinomadura physcomitrii</name>
    <dbReference type="NCBI Taxonomy" id="2650748"/>
    <lineage>
        <taxon>Bacteria</taxon>
        <taxon>Bacillati</taxon>
        <taxon>Actinomycetota</taxon>
        <taxon>Actinomycetes</taxon>
        <taxon>Streptosporangiales</taxon>
        <taxon>Thermomonosporaceae</taxon>
        <taxon>Actinomadura</taxon>
    </lineage>
</organism>
<dbReference type="EMBL" id="WBMS02000062">
    <property type="protein sequence ID" value="MWA07047.1"/>
    <property type="molecule type" value="Genomic_DNA"/>
</dbReference>
<dbReference type="Proteomes" id="UP000462055">
    <property type="component" value="Unassembled WGS sequence"/>
</dbReference>
<proteinExistence type="predicted"/>
<comment type="caution">
    <text evidence="2">The sequence shown here is derived from an EMBL/GenBank/DDBJ whole genome shotgun (WGS) entry which is preliminary data.</text>
</comment>
<evidence type="ECO:0000259" key="1">
    <source>
        <dbReference type="Pfam" id="PF13340"/>
    </source>
</evidence>
<gene>
    <name evidence="2" type="ORF">F8568_043260</name>
</gene>
<evidence type="ECO:0000313" key="2">
    <source>
        <dbReference type="EMBL" id="MWA07047.1"/>
    </source>
</evidence>
<keyword evidence="3" id="KW-1185">Reference proteome</keyword>
<dbReference type="PANTHER" id="PTHR46637">
    <property type="entry name" value="TIS1421-TRANSPOSASE PROTEIN A"/>
    <property type="match status" value="1"/>
</dbReference>
<feature type="domain" description="Insertion element IS402-like" evidence="1">
    <location>
        <begin position="25"/>
        <end position="94"/>
    </location>
</feature>
<evidence type="ECO:0000313" key="3">
    <source>
        <dbReference type="Proteomes" id="UP000462055"/>
    </source>
</evidence>
<dbReference type="InterPro" id="IPR025161">
    <property type="entry name" value="IS402-like_dom"/>
</dbReference>
<dbReference type="InterPro" id="IPR052909">
    <property type="entry name" value="Transposase_6_like"/>
</dbReference>
<dbReference type="PANTHER" id="PTHR46637:SF1">
    <property type="entry name" value="BLL5188 PROTEIN"/>
    <property type="match status" value="1"/>
</dbReference>
<accession>A0A6I4MT41</accession>